<gene>
    <name evidence="2" type="ORF">LY90DRAFT_667752</name>
</gene>
<feature type="compositionally biased region" description="Low complexity" evidence="1">
    <location>
        <begin position="73"/>
        <end position="91"/>
    </location>
</feature>
<dbReference type="Proteomes" id="UP000193920">
    <property type="component" value="Unassembled WGS sequence"/>
</dbReference>
<sequence>MFRRLSLFSKYIFKDNGIDRKSISETKRKDIFSGNSSGNNFKNKKNNNLETKKVKIETYDWKNHNLNIKRKNSSSSSTTFKNNGNKGNNENNRYDNNDTKNSKIYNKDIYSSNSVKKDNSNNELQKNSIANEKSESCNSHYTVSNSKHFENENRTGIKNVFSNFINRRKSMLFDRRPFLNEFQNNKSNETCNKTLTNSNSSSNSNNSSNESLSTAKIIFSSSEESLNKIKGKKGSLDTIEEKIKYNNNNNDNDVDSNNKILISK</sequence>
<protein>
    <submittedName>
        <fullName evidence="2">Uncharacterized protein</fullName>
    </submittedName>
</protein>
<dbReference type="STRING" id="1754190.A0A1Y2E8N8"/>
<comment type="caution">
    <text evidence="2">The sequence shown here is derived from an EMBL/GenBank/DDBJ whole genome shotgun (WGS) entry which is preliminary data.</text>
</comment>
<evidence type="ECO:0000313" key="3">
    <source>
        <dbReference type="Proteomes" id="UP000193920"/>
    </source>
</evidence>
<feature type="compositionally biased region" description="Low complexity" evidence="1">
    <location>
        <begin position="32"/>
        <end position="41"/>
    </location>
</feature>
<name>A0A1Y2E8N8_9FUNG</name>
<keyword evidence="3" id="KW-1185">Reference proteome</keyword>
<dbReference type="EMBL" id="MCOG01000048">
    <property type="protein sequence ID" value="ORY67909.1"/>
    <property type="molecule type" value="Genomic_DNA"/>
</dbReference>
<accession>A0A1Y2E8N8</accession>
<proteinExistence type="predicted"/>
<evidence type="ECO:0000313" key="2">
    <source>
        <dbReference type="EMBL" id="ORY67909.1"/>
    </source>
</evidence>
<organism evidence="2 3">
    <name type="scientific">Neocallimastix californiae</name>
    <dbReference type="NCBI Taxonomy" id="1754190"/>
    <lineage>
        <taxon>Eukaryota</taxon>
        <taxon>Fungi</taxon>
        <taxon>Fungi incertae sedis</taxon>
        <taxon>Chytridiomycota</taxon>
        <taxon>Chytridiomycota incertae sedis</taxon>
        <taxon>Neocallimastigomycetes</taxon>
        <taxon>Neocallimastigales</taxon>
        <taxon>Neocallimastigaceae</taxon>
        <taxon>Neocallimastix</taxon>
    </lineage>
</organism>
<feature type="compositionally biased region" description="Basic and acidic residues" evidence="1">
    <location>
        <begin position="92"/>
        <end position="101"/>
    </location>
</feature>
<evidence type="ECO:0000256" key="1">
    <source>
        <dbReference type="SAM" id="MobiDB-lite"/>
    </source>
</evidence>
<feature type="region of interest" description="Disordered" evidence="1">
    <location>
        <begin position="30"/>
        <end position="49"/>
    </location>
</feature>
<reference evidence="2 3" key="1">
    <citation type="submission" date="2016-08" db="EMBL/GenBank/DDBJ databases">
        <title>A Parts List for Fungal Cellulosomes Revealed by Comparative Genomics.</title>
        <authorList>
            <consortium name="DOE Joint Genome Institute"/>
            <person name="Haitjema C.H."/>
            <person name="Gilmore S.P."/>
            <person name="Henske J.K."/>
            <person name="Solomon K.V."/>
            <person name="De Groot R."/>
            <person name="Kuo A."/>
            <person name="Mondo S.J."/>
            <person name="Salamov A.A."/>
            <person name="Labutti K."/>
            <person name="Zhao Z."/>
            <person name="Chiniquy J."/>
            <person name="Barry K."/>
            <person name="Brewer H.M."/>
            <person name="Purvine S.O."/>
            <person name="Wright A.T."/>
            <person name="Boxma B."/>
            <person name="Van Alen T."/>
            <person name="Hackstein J.H."/>
            <person name="Baker S.E."/>
            <person name="Grigoriev I.V."/>
            <person name="O'Malley M.A."/>
        </authorList>
    </citation>
    <scope>NUCLEOTIDE SEQUENCE [LARGE SCALE GENOMIC DNA]</scope>
    <source>
        <strain evidence="2 3">G1</strain>
    </source>
</reference>
<feature type="region of interest" description="Disordered" evidence="1">
    <location>
        <begin position="67"/>
        <end position="121"/>
    </location>
</feature>
<dbReference type="AlphaFoldDB" id="A0A1Y2E8N8"/>